<evidence type="ECO:0000256" key="2">
    <source>
        <dbReference type="SAM" id="SignalP"/>
    </source>
</evidence>
<organism evidence="3 4">
    <name type="scientific">Pleuronectes platessa</name>
    <name type="common">European plaice</name>
    <dbReference type="NCBI Taxonomy" id="8262"/>
    <lineage>
        <taxon>Eukaryota</taxon>
        <taxon>Metazoa</taxon>
        <taxon>Chordata</taxon>
        <taxon>Craniata</taxon>
        <taxon>Vertebrata</taxon>
        <taxon>Euteleostomi</taxon>
        <taxon>Actinopterygii</taxon>
        <taxon>Neopterygii</taxon>
        <taxon>Teleostei</taxon>
        <taxon>Neoteleostei</taxon>
        <taxon>Acanthomorphata</taxon>
        <taxon>Carangaria</taxon>
        <taxon>Pleuronectiformes</taxon>
        <taxon>Pleuronectoidei</taxon>
        <taxon>Pleuronectidae</taxon>
        <taxon>Pleuronectes</taxon>
    </lineage>
</organism>
<feature type="signal peptide" evidence="2">
    <location>
        <begin position="1"/>
        <end position="24"/>
    </location>
</feature>
<proteinExistence type="predicted"/>
<dbReference type="EMBL" id="CADEAL010003964">
    <property type="protein sequence ID" value="CAB1448097.1"/>
    <property type="molecule type" value="Genomic_DNA"/>
</dbReference>
<gene>
    <name evidence="3" type="ORF">PLEPLA_LOCUS35760</name>
</gene>
<feature type="compositionally biased region" description="Basic and acidic residues" evidence="1">
    <location>
        <begin position="70"/>
        <end position="93"/>
    </location>
</feature>
<reference evidence="3" key="1">
    <citation type="submission" date="2020-03" db="EMBL/GenBank/DDBJ databases">
        <authorList>
            <person name="Weist P."/>
        </authorList>
    </citation>
    <scope>NUCLEOTIDE SEQUENCE</scope>
</reference>
<keyword evidence="4" id="KW-1185">Reference proteome</keyword>
<dbReference type="Proteomes" id="UP001153269">
    <property type="component" value="Unassembled WGS sequence"/>
</dbReference>
<evidence type="ECO:0000313" key="4">
    <source>
        <dbReference type="Proteomes" id="UP001153269"/>
    </source>
</evidence>
<evidence type="ECO:0000313" key="3">
    <source>
        <dbReference type="EMBL" id="CAB1448097.1"/>
    </source>
</evidence>
<evidence type="ECO:0000256" key="1">
    <source>
        <dbReference type="SAM" id="MobiDB-lite"/>
    </source>
</evidence>
<name>A0A9N7VEG6_PLEPL</name>
<comment type="caution">
    <text evidence="3">The sequence shown here is derived from an EMBL/GenBank/DDBJ whole genome shotgun (WGS) entry which is preliminary data.</text>
</comment>
<feature type="region of interest" description="Disordered" evidence="1">
    <location>
        <begin position="64"/>
        <end position="93"/>
    </location>
</feature>
<keyword evidence="2" id="KW-0732">Signal</keyword>
<sequence>MDRAGTRLPSVSLLLLSSAVSGHGCVGGFLPKGKAQETEEANMCSDICQCPVVMTHSWRSRGVTGNQSHRLYEETQRGRRPAIDTRRRTDIEMDTQHFEATGQVANKLDWKDDMRSPPVDSCRALPFEGLNLGFVDMVTE</sequence>
<dbReference type="AlphaFoldDB" id="A0A9N7VEG6"/>
<feature type="chain" id="PRO_5040327476" evidence="2">
    <location>
        <begin position="25"/>
        <end position="140"/>
    </location>
</feature>
<accession>A0A9N7VEG6</accession>
<protein>
    <submittedName>
        <fullName evidence="3">Uncharacterized protein</fullName>
    </submittedName>
</protein>